<keyword evidence="4 7" id="KW-1133">Transmembrane helix</keyword>
<dbReference type="GO" id="GO:0005783">
    <property type="term" value="C:endoplasmic reticulum"/>
    <property type="evidence" value="ECO:0007669"/>
    <property type="project" value="TreeGrafter"/>
</dbReference>
<evidence type="ECO:0000256" key="1">
    <source>
        <dbReference type="ARBA" id="ARBA00004141"/>
    </source>
</evidence>
<dbReference type="EMBL" id="FN649745">
    <property type="protein sequence ID" value="CBN77132.1"/>
    <property type="molecule type" value="Genomic_DNA"/>
</dbReference>
<dbReference type="GO" id="GO:0005886">
    <property type="term" value="C:plasma membrane"/>
    <property type="evidence" value="ECO:0007669"/>
    <property type="project" value="TreeGrafter"/>
</dbReference>
<keyword evidence="3 7" id="KW-0812">Transmembrane</keyword>
<keyword evidence="9" id="KW-1185">Reference proteome</keyword>
<dbReference type="PIRSF" id="PIRSF015840">
    <property type="entry name" value="DUF284_TM_euk"/>
    <property type="match status" value="1"/>
</dbReference>
<evidence type="ECO:0000313" key="8">
    <source>
        <dbReference type="EMBL" id="CBN77132.1"/>
    </source>
</evidence>
<dbReference type="FunCoup" id="D8LLD4">
    <property type="interactions" value="64"/>
</dbReference>
<dbReference type="EMBL" id="FN648553">
    <property type="protein sequence ID" value="CBN77132.1"/>
    <property type="molecule type" value="Genomic_DNA"/>
</dbReference>
<dbReference type="InParanoid" id="D8LLD4"/>
<dbReference type="STRING" id="2880.D8LLD4"/>
<feature type="transmembrane region" description="Helical" evidence="7">
    <location>
        <begin position="12"/>
        <end position="31"/>
    </location>
</feature>
<evidence type="ECO:0000256" key="5">
    <source>
        <dbReference type="ARBA" id="ARBA00023136"/>
    </source>
</evidence>
<dbReference type="Pfam" id="PF03381">
    <property type="entry name" value="CDC50"/>
    <property type="match status" value="1"/>
</dbReference>
<dbReference type="eggNOG" id="KOG2952">
    <property type="taxonomic scope" value="Eukaryota"/>
</dbReference>
<evidence type="ECO:0000256" key="7">
    <source>
        <dbReference type="SAM" id="Phobius"/>
    </source>
</evidence>
<dbReference type="OMA" id="TGIAWKE"/>
<reference evidence="8 9" key="1">
    <citation type="journal article" date="2010" name="Nature">
        <title>The Ectocarpus genome and the independent evolution of multicellularity in brown algae.</title>
        <authorList>
            <person name="Cock J.M."/>
            <person name="Sterck L."/>
            <person name="Rouze P."/>
            <person name="Scornet D."/>
            <person name="Allen A.E."/>
            <person name="Amoutzias G."/>
            <person name="Anthouard V."/>
            <person name="Artiguenave F."/>
            <person name="Aury J.M."/>
            <person name="Badger J.H."/>
            <person name="Beszteri B."/>
            <person name="Billiau K."/>
            <person name="Bonnet E."/>
            <person name="Bothwell J.H."/>
            <person name="Bowler C."/>
            <person name="Boyen C."/>
            <person name="Brownlee C."/>
            <person name="Carrano C.J."/>
            <person name="Charrier B."/>
            <person name="Cho G.Y."/>
            <person name="Coelho S.M."/>
            <person name="Collen J."/>
            <person name="Corre E."/>
            <person name="Da Silva C."/>
            <person name="Delage L."/>
            <person name="Delaroque N."/>
            <person name="Dittami S.M."/>
            <person name="Doulbeau S."/>
            <person name="Elias M."/>
            <person name="Farnham G."/>
            <person name="Gachon C.M."/>
            <person name="Gschloessl B."/>
            <person name="Heesch S."/>
            <person name="Jabbari K."/>
            <person name="Jubin C."/>
            <person name="Kawai H."/>
            <person name="Kimura K."/>
            <person name="Kloareg B."/>
            <person name="Kupper F.C."/>
            <person name="Lang D."/>
            <person name="Le Bail A."/>
            <person name="Leblanc C."/>
            <person name="Lerouge P."/>
            <person name="Lohr M."/>
            <person name="Lopez P.J."/>
            <person name="Martens C."/>
            <person name="Maumus F."/>
            <person name="Michel G."/>
            <person name="Miranda-Saavedra D."/>
            <person name="Morales J."/>
            <person name="Moreau H."/>
            <person name="Motomura T."/>
            <person name="Nagasato C."/>
            <person name="Napoli C.A."/>
            <person name="Nelson D.R."/>
            <person name="Nyvall-Collen P."/>
            <person name="Peters A.F."/>
            <person name="Pommier C."/>
            <person name="Potin P."/>
            <person name="Poulain J."/>
            <person name="Quesneville H."/>
            <person name="Read B."/>
            <person name="Rensing S.A."/>
            <person name="Ritter A."/>
            <person name="Rousvoal S."/>
            <person name="Samanta M."/>
            <person name="Samson G."/>
            <person name="Schroeder D.C."/>
            <person name="Segurens B."/>
            <person name="Strittmatter M."/>
            <person name="Tonon T."/>
            <person name="Tregear J.W."/>
            <person name="Valentin K."/>
            <person name="von Dassow P."/>
            <person name="Yamagishi T."/>
            <person name="Van de Peer Y."/>
            <person name="Wincker P."/>
        </authorList>
    </citation>
    <scope>NUCLEOTIDE SEQUENCE [LARGE SCALE GENOMIC DNA]</scope>
    <source>
        <strain evidence="9">Ec32 / CCAP1310/4</strain>
    </source>
</reference>
<evidence type="ECO:0000256" key="6">
    <source>
        <dbReference type="PIRNR" id="PIRNR015840"/>
    </source>
</evidence>
<organism evidence="8 9">
    <name type="scientific">Ectocarpus siliculosus</name>
    <name type="common">Brown alga</name>
    <name type="synonym">Conferva siliculosa</name>
    <dbReference type="NCBI Taxonomy" id="2880"/>
    <lineage>
        <taxon>Eukaryota</taxon>
        <taxon>Sar</taxon>
        <taxon>Stramenopiles</taxon>
        <taxon>Ochrophyta</taxon>
        <taxon>PX clade</taxon>
        <taxon>Phaeophyceae</taxon>
        <taxon>Ectocarpales</taxon>
        <taxon>Ectocarpaceae</taxon>
        <taxon>Ectocarpus</taxon>
    </lineage>
</organism>
<gene>
    <name evidence="8" type="ORF">Esi_0036_0096</name>
</gene>
<comment type="similarity">
    <text evidence="2 6">Belongs to the CDC50/LEM3 family.</text>
</comment>
<protein>
    <submittedName>
        <fullName evidence="8">Uncharacterized protein</fullName>
    </submittedName>
</protein>
<evidence type="ECO:0000256" key="4">
    <source>
        <dbReference type="ARBA" id="ARBA00022989"/>
    </source>
</evidence>
<dbReference type="InterPro" id="IPR005045">
    <property type="entry name" value="CDC50/LEM3_fam"/>
</dbReference>
<proteinExistence type="inferred from homology"/>
<sequence>MAAVQPVVTPAWVVGLFMTVGVLFVPLGTWLKLKYADVVELTQQYEGSGTTVDDCSISEANEGKEVKFSIDKDMKGPIYVYFELRKFYQNHRSYVKSRSFDQLKGGVPGAGICSPLESIDTLDLNPCGLVANSMFNDVIVVDSAPEPYESLSPYEYMDEGGISWVTDRDGDFSQPDGFVRAECAPSVSCEDCLGSAAYSDCGSFTDRTGTSYKYWYPDEASTQYLYETYPNVISPVDGVTDEHFVVWMRTAALSTFRNLYGRIEHDLVAPAEITFNVTASENLCAFVCASLTSANDADWPTHGSGP</sequence>
<evidence type="ECO:0000256" key="2">
    <source>
        <dbReference type="ARBA" id="ARBA00009457"/>
    </source>
</evidence>
<evidence type="ECO:0000256" key="3">
    <source>
        <dbReference type="ARBA" id="ARBA00022692"/>
    </source>
</evidence>
<dbReference type="Proteomes" id="UP000002630">
    <property type="component" value="Linkage Group LG20"/>
</dbReference>
<comment type="subcellular location">
    <subcellularLocation>
        <location evidence="1">Membrane</location>
        <topology evidence="1">Multi-pass membrane protein</topology>
    </subcellularLocation>
</comment>
<accession>D8LLD4</accession>
<dbReference type="GO" id="GO:0005794">
    <property type="term" value="C:Golgi apparatus"/>
    <property type="evidence" value="ECO:0007669"/>
    <property type="project" value="TreeGrafter"/>
</dbReference>
<dbReference type="PANTHER" id="PTHR10926">
    <property type="entry name" value="CELL CYCLE CONTROL PROTEIN 50"/>
    <property type="match status" value="1"/>
</dbReference>
<dbReference type="AlphaFoldDB" id="D8LLD4"/>
<dbReference type="PANTHER" id="PTHR10926:SF0">
    <property type="entry name" value="CDC50, ISOFORM A"/>
    <property type="match status" value="1"/>
</dbReference>
<keyword evidence="5 6" id="KW-0472">Membrane</keyword>
<dbReference type="OrthoDB" id="340608at2759"/>
<name>D8LLD4_ECTSI</name>
<evidence type="ECO:0000313" key="9">
    <source>
        <dbReference type="Proteomes" id="UP000002630"/>
    </source>
</evidence>